<protein>
    <submittedName>
        <fullName evidence="1">Uncharacterized protein</fullName>
    </submittedName>
</protein>
<dbReference type="EMBL" id="KQ424238">
    <property type="protein sequence ID" value="KOF71299.1"/>
    <property type="molecule type" value="Genomic_DNA"/>
</dbReference>
<reference evidence="1" key="1">
    <citation type="submission" date="2015-07" db="EMBL/GenBank/DDBJ databases">
        <title>MeaNS - Measles Nucleotide Surveillance Program.</title>
        <authorList>
            <person name="Tran T."/>
            <person name="Druce J."/>
        </authorList>
    </citation>
    <scope>NUCLEOTIDE SEQUENCE</scope>
    <source>
        <strain evidence="1">UCB-OBI-ISO-001</strain>
        <tissue evidence="1">Gonad</tissue>
    </source>
</reference>
<gene>
    <name evidence="1" type="ORF">OCBIM_22001245mg</name>
</gene>
<dbReference type="AlphaFoldDB" id="A0A0L8G380"/>
<proteinExistence type="predicted"/>
<organism evidence="1">
    <name type="scientific">Octopus bimaculoides</name>
    <name type="common">California two-spotted octopus</name>
    <dbReference type="NCBI Taxonomy" id="37653"/>
    <lineage>
        <taxon>Eukaryota</taxon>
        <taxon>Metazoa</taxon>
        <taxon>Spiralia</taxon>
        <taxon>Lophotrochozoa</taxon>
        <taxon>Mollusca</taxon>
        <taxon>Cephalopoda</taxon>
        <taxon>Coleoidea</taxon>
        <taxon>Octopodiformes</taxon>
        <taxon>Octopoda</taxon>
        <taxon>Incirrata</taxon>
        <taxon>Octopodidae</taxon>
        <taxon>Octopus</taxon>
    </lineage>
</organism>
<sequence length="59" mass="6617">MCVVCTCDAIYTLINYNSQNKISLLYSCKINHSASCLLQPTNESKDGTDIPWMRVGCKQ</sequence>
<evidence type="ECO:0000313" key="1">
    <source>
        <dbReference type="EMBL" id="KOF71299.1"/>
    </source>
</evidence>
<accession>A0A0L8G380</accession>
<name>A0A0L8G380_OCTBM</name>